<evidence type="ECO:0000313" key="13">
    <source>
        <dbReference type="EMBL" id="CAD7631332.1"/>
    </source>
</evidence>
<comment type="subcellular location">
    <subcellularLocation>
        <location evidence="1">Membrane</location>
        <topology evidence="1">Multi-pass membrane protein</topology>
    </subcellularLocation>
</comment>
<dbReference type="SMART" id="SM00175">
    <property type="entry name" value="RAB"/>
    <property type="match status" value="1"/>
</dbReference>
<dbReference type="EMBL" id="CAJPIZ010009303">
    <property type="protein sequence ID" value="CAG2111762.1"/>
    <property type="molecule type" value="Genomic_DNA"/>
</dbReference>
<evidence type="ECO:0000256" key="11">
    <source>
        <dbReference type="ARBA" id="ARBA00023160"/>
    </source>
</evidence>
<dbReference type="InterPro" id="IPR050227">
    <property type="entry name" value="Rab"/>
</dbReference>
<keyword evidence="14" id="KW-1185">Reference proteome</keyword>
<dbReference type="NCBIfam" id="TIGR00231">
    <property type="entry name" value="small_GTP"/>
    <property type="match status" value="1"/>
</dbReference>
<protein>
    <submittedName>
        <fullName evidence="13">Uncharacterized protein</fullName>
    </submittedName>
</protein>
<dbReference type="InterPro" id="IPR001806">
    <property type="entry name" value="Small_GTPase"/>
</dbReference>
<feature type="transmembrane region" description="Helical" evidence="12">
    <location>
        <begin position="25"/>
        <end position="44"/>
    </location>
</feature>
<keyword evidence="3" id="KW-0808">Transferase</keyword>
<name>A0A7R9KXP3_9ACAR</name>
<dbReference type="SMART" id="SM00174">
    <property type="entry name" value="RHO"/>
    <property type="match status" value="1"/>
</dbReference>
<keyword evidence="8" id="KW-0443">Lipid metabolism</keyword>
<dbReference type="EMBL" id="OC863878">
    <property type="protein sequence ID" value="CAD7631332.1"/>
    <property type="molecule type" value="Genomic_DNA"/>
</dbReference>
<dbReference type="CDD" id="cd00154">
    <property type="entry name" value="Rab"/>
    <property type="match status" value="1"/>
</dbReference>
<feature type="transmembrane region" description="Helical" evidence="12">
    <location>
        <begin position="65"/>
        <end position="84"/>
    </location>
</feature>
<dbReference type="Pfam" id="PF00071">
    <property type="entry name" value="Ras"/>
    <property type="match status" value="1"/>
</dbReference>
<keyword evidence="11" id="KW-0275">Fatty acid biosynthesis</keyword>
<evidence type="ECO:0000256" key="5">
    <source>
        <dbReference type="ARBA" id="ARBA00022741"/>
    </source>
</evidence>
<evidence type="ECO:0000256" key="12">
    <source>
        <dbReference type="SAM" id="Phobius"/>
    </source>
</evidence>
<dbReference type="InterPro" id="IPR002076">
    <property type="entry name" value="ELO_fam"/>
</dbReference>
<keyword evidence="6" id="KW-0276">Fatty acid metabolism</keyword>
<dbReference type="Pfam" id="PF01151">
    <property type="entry name" value="ELO"/>
    <property type="match status" value="1"/>
</dbReference>
<dbReference type="InterPro" id="IPR027417">
    <property type="entry name" value="P-loop_NTPase"/>
</dbReference>
<keyword evidence="7 12" id="KW-1133">Transmembrane helix</keyword>
<keyword evidence="2" id="KW-0444">Lipid biosynthesis</keyword>
<organism evidence="13">
    <name type="scientific">Medioppia subpectinata</name>
    <dbReference type="NCBI Taxonomy" id="1979941"/>
    <lineage>
        <taxon>Eukaryota</taxon>
        <taxon>Metazoa</taxon>
        <taxon>Ecdysozoa</taxon>
        <taxon>Arthropoda</taxon>
        <taxon>Chelicerata</taxon>
        <taxon>Arachnida</taxon>
        <taxon>Acari</taxon>
        <taxon>Acariformes</taxon>
        <taxon>Sarcoptiformes</taxon>
        <taxon>Oribatida</taxon>
        <taxon>Brachypylina</taxon>
        <taxon>Oppioidea</taxon>
        <taxon>Oppiidae</taxon>
        <taxon>Medioppia</taxon>
    </lineage>
</organism>
<dbReference type="GO" id="GO:0016020">
    <property type="term" value="C:membrane"/>
    <property type="evidence" value="ECO:0007669"/>
    <property type="project" value="UniProtKB-SubCell"/>
</dbReference>
<dbReference type="InterPro" id="IPR005225">
    <property type="entry name" value="Small_GTP-bd"/>
</dbReference>
<dbReference type="SUPFAM" id="SSF52540">
    <property type="entry name" value="P-loop containing nucleoside triphosphate hydrolases"/>
    <property type="match status" value="1"/>
</dbReference>
<sequence>MNSSLIQYIYYDVWHQYQCPLVKDYPLMSTPWPLLLITGIYLTFVKRIGPQLMASRKPYDLRWPIRAFNALNVAVNFWGLYNFIPRTNFGLNVWRCPTLCENVDPYFAFLGYIFFLSRLAEFMDTVFFVLRKKDRQANEKNSAVCRPIYYFKILLVGDQNVGKSCLLNRLTNNSGDTLSPTMGVDFARKSMYIDECLVKFHFWDPSGDQRFRDLLPNYFSGINAVLFMYDICDEQSFVSLKDSWFPIIGANARPQPTSKLIIANKSDLSSDRVISVTQGIQLANQTNSLFMEVSAKSGHNVDNLLFIIGQQLISIQKQLNQQW</sequence>
<dbReference type="GO" id="GO:0006633">
    <property type="term" value="P:fatty acid biosynthetic process"/>
    <property type="evidence" value="ECO:0007669"/>
    <property type="project" value="UniProtKB-KW"/>
</dbReference>
<evidence type="ECO:0000256" key="2">
    <source>
        <dbReference type="ARBA" id="ARBA00022516"/>
    </source>
</evidence>
<evidence type="ECO:0000256" key="9">
    <source>
        <dbReference type="ARBA" id="ARBA00023134"/>
    </source>
</evidence>
<evidence type="ECO:0000256" key="7">
    <source>
        <dbReference type="ARBA" id="ARBA00022989"/>
    </source>
</evidence>
<keyword evidence="9" id="KW-0342">GTP-binding</keyword>
<dbReference type="GO" id="GO:0009922">
    <property type="term" value="F:fatty acid elongase activity"/>
    <property type="evidence" value="ECO:0007669"/>
    <property type="project" value="InterPro"/>
</dbReference>
<dbReference type="Proteomes" id="UP000759131">
    <property type="component" value="Unassembled WGS sequence"/>
</dbReference>
<keyword evidence="5" id="KW-0547">Nucleotide-binding</keyword>
<gene>
    <name evidence="13" type="ORF">OSB1V03_LOCUS11741</name>
</gene>
<proteinExistence type="predicted"/>
<dbReference type="PRINTS" id="PR00449">
    <property type="entry name" value="RASTRNSFRMNG"/>
</dbReference>
<dbReference type="FunFam" id="3.40.50.300:FF:001447">
    <property type="entry name" value="Ras-related protein Rab-1B"/>
    <property type="match status" value="1"/>
</dbReference>
<dbReference type="PANTHER" id="PTHR47977">
    <property type="entry name" value="RAS-RELATED PROTEIN RAB"/>
    <property type="match status" value="1"/>
</dbReference>
<dbReference type="Gene3D" id="3.40.50.300">
    <property type="entry name" value="P-loop containing nucleotide triphosphate hydrolases"/>
    <property type="match status" value="1"/>
</dbReference>
<dbReference type="PROSITE" id="PS51419">
    <property type="entry name" value="RAB"/>
    <property type="match status" value="1"/>
</dbReference>
<dbReference type="GO" id="GO:0005525">
    <property type="term" value="F:GTP binding"/>
    <property type="evidence" value="ECO:0007669"/>
    <property type="project" value="UniProtKB-KW"/>
</dbReference>
<dbReference type="SMART" id="SM00173">
    <property type="entry name" value="RAS"/>
    <property type="match status" value="1"/>
</dbReference>
<accession>A0A7R9KXP3</accession>
<keyword evidence="10 12" id="KW-0472">Membrane</keyword>
<dbReference type="AlphaFoldDB" id="A0A7R9KXP3"/>
<evidence type="ECO:0000313" key="14">
    <source>
        <dbReference type="Proteomes" id="UP000759131"/>
    </source>
</evidence>
<dbReference type="GO" id="GO:0003924">
    <property type="term" value="F:GTPase activity"/>
    <property type="evidence" value="ECO:0007669"/>
    <property type="project" value="InterPro"/>
</dbReference>
<keyword evidence="4 12" id="KW-0812">Transmembrane</keyword>
<feature type="transmembrane region" description="Helical" evidence="12">
    <location>
        <begin position="107"/>
        <end position="130"/>
    </location>
</feature>
<evidence type="ECO:0000256" key="6">
    <source>
        <dbReference type="ARBA" id="ARBA00022832"/>
    </source>
</evidence>
<evidence type="ECO:0000256" key="3">
    <source>
        <dbReference type="ARBA" id="ARBA00022679"/>
    </source>
</evidence>
<evidence type="ECO:0000256" key="1">
    <source>
        <dbReference type="ARBA" id="ARBA00004141"/>
    </source>
</evidence>
<evidence type="ECO:0000256" key="8">
    <source>
        <dbReference type="ARBA" id="ARBA00023098"/>
    </source>
</evidence>
<evidence type="ECO:0000256" key="4">
    <source>
        <dbReference type="ARBA" id="ARBA00022692"/>
    </source>
</evidence>
<dbReference type="OrthoDB" id="6500844at2759"/>
<reference evidence="13" key="1">
    <citation type="submission" date="2020-11" db="EMBL/GenBank/DDBJ databases">
        <authorList>
            <person name="Tran Van P."/>
        </authorList>
    </citation>
    <scope>NUCLEOTIDE SEQUENCE</scope>
</reference>
<evidence type="ECO:0000256" key="10">
    <source>
        <dbReference type="ARBA" id="ARBA00023136"/>
    </source>
</evidence>